<name>A0A8H4B0X6_GIGMA</name>
<comment type="caution">
    <text evidence="1">The sequence shown here is derived from an EMBL/GenBank/DDBJ whole genome shotgun (WGS) entry which is preliminary data.</text>
</comment>
<sequence>MNNVFLCCCRYFSDIFQEIKSVVIIEWKSYIGYQDWCNNYPTYFFLKFYHIILGLHGRQVSSTKINMPCIL</sequence>
<organism evidence="1 2">
    <name type="scientific">Gigaspora margarita</name>
    <dbReference type="NCBI Taxonomy" id="4874"/>
    <lineage>
        <taxon>Eukaryota</taxon>
        <taxon>Fungi</taxon>
        <taxon>Fungi incertae sedis</taxon>
        <taxon>Mucoromycota</taxon>
        <taxon>Glomeromycotina</taxon>
        <taxon>Glomeromycetes</taxon>
        <taxon>Diversisporales</taxon>
        <taxon>Gigasporaceae</taxon>
        <taxon>Gigaspora</taxon>
    </lineage>
</organism>
<reference evidence="1 2" key="1">
    <citation type="journal article" date="2019" name="Environ. Microbiol.">
        <title>At the nexus of three kingdoms: the genome of the mycorrhizal fungus Gigaspora margarita provides insights into plant, endobacterial and fungal interactions.</title>
        <authorList>
            <person name="Venice F."/>
            <person name="Ghignone S."/>
            <person name="Salvioli di Fossalunga A."/>
            <person name="Amselem J."/>
            <person name="Novero M."/>
            <person name="Xianan X."/>
            <person name="Sedzielewska Toro K."/>
            <person name="Morin E."/>
            <person name="Lipzen A."/>
            <person name="Grigoriev I.V."/>
            <person name="Henrissat B."/>
            <person name="Martin F.M."/>
            <person name="Bonfante P."/>
        </authorList>
    </citation>
    <scope>NUCLEOTIDE SEQUENCE [LARGE SCALE GENOMIC DNA]</scope>
    <source>
        <strain evidence="1 2">BEG34</strain>
    </source>
</reference>
<evidence type="ECO:0000313" key="2">
    <source>
        <dbReference type="Proteomes" id="UP000439903"/>
    </source>
</evidence>
<gene>
    <name evidence="1" type="ORF">F8M41_023136</name>
</gene>
<proteinExistence type="predicted"/>
<dbReference type="AlphaFoldDB" id="A0A8H4B0X6"/>
<dbReference type="Proteomes" id="UP000439903">
    <property type="component" value="Unassembled WGS sequence"/>
</dbReference>
<protein>
    <submittedName>
        <fullName evidence="1">Uncharacterized protein</fullName>
    </submittedName>
</protein>
<keyword evidence="2" id="KW-1185">Reference proteome</keyword>
<dbReference type="EMBL" id="WTPW01000075">
    <property type="protein sequence ID" value="KAF0551567.1"/>
    <property type="molecule type" value="Genomic_DNA"/>
</dbReference>
<evidence type="ECO:0000313" key="1">
    <source>
        <dbReference type="EMBL" id="KAF0551567.1"/>
    </source>
</evidence>
<accession>A0A8H4B0X6</accession>